<dbReference type="Pfam" id="PF01790">
    <property type="entry name" value="LGT"/>
    <property type="match status" value="1"/>
</dbReference>
<evidence type="ECO:0000313" key="9">
    <source>
        <dbReference type="EMBL" id="GAB41422.1"/>
    </source>
</evidence>
<comment type="catalytic activity">
    <reaction evidence="7">
        <text>L-cysteinyl-[prolipoprotein] + a 1,2-diacyl-sn-glycero-3-phospho-(1'-sn-glycerol) = an S-1,2-diacyl-sn-glyceryl-L-cysteinyl-[prolipoprotein] + sn-glycerol 1-phosphate + H(+)</text>
        <dbReference type="Rhea" id="RHEA:56712"/>
        <dbReference type="Rhea" id="RHEA-COMP:14679"/>
        <dbReference type="Rhea" id="RHEA-COMP:14680"/>
        <dbReference type="ChEBI" id="CHEBI:15378"/>
        <dbReference type="ChEBI" id="CHEBI:29950"/>
        <dbReference type="ChEBI" id="CHEBI:57685"/>
        <dbReference type="ChEBI" id="CHEBI:64716"/>
        <dbReference type="ChEBI" id="CHEBI:140658"/>
        <dbReference type="EC" id="2.5.1.145"/>
    </reaction>
</comment>
<dbReference type="Proteomes" id="UP000005845">
    <property type="component" value="Unassembled WGS sequence"/>
</dbReference>
<feature type="compositionally biased region" description="Low complexity" evidence="8">
    <location>
        <begin position="515"/>
        <end position="536"/>
    </location>
</feature>
<gene>
    <name evidence="7 9" type="primary">lgt</name>
    <name evidence="9" type="ORF">GOSPT_129_00700</name>
</gene>
<comment type="caution">
    <text evidence="9">The sequence shown here is derived from an EMBL/GenBank/DDBJ whole genome shotgun (WGS) entry which is preliminary data.</text>
</comment>
<keyword evidence="9" id="KW-0449">Lipoprotein</keyword>
<keyword evidence="6 7" id="KW-0472">Membrane</keyword>
<feature type="transmembrane region" description="Helical" evidence="7">
    <location>
        <begin position="93"/>
        <end position="113"/>
    </location>
</feature>
<feature type="compositionally biased region" description="Acidic residues" evidence="8">
    <location>
        <begin position="395"/>
        <end position="419"/>
    </location>
</feature>
<organism evidence="9 10">
    <name type="scientific">Gordonia sputi NBRC 100414</name>
    <dbReference type="NCBI Taxonomy" id="1089453"/>
    <lineage>
        <taxon>Bacteria</taxon>
        <taxon>Bacillati</taxon>
        <taxon>Actinomycetota</taxon>
        <taxon>Actinomycetes</taxon>
        <taxon>Mycobacteriales</taxon>
        <taxon>Gordoniaceae</taxon>
        <taxon>Gordonia</taxon>
    </lineage>
</organism>
<feature type="transmembrane region" description="Helical" evidence="7">
    <location>
        <begin position="51"/>
        <end position="73"/>
    </location>
</feature>
<dbReference type="GO" id="GO:0042158">
    <property type="term" value="P:lipoprotein biosynthetic process"/>
    <property type="evidence" value="ECO:0007669"/>
    <property type="project" value="UniProtKB-UniRule"/>
</dbReference>
<name>H5U6R4_9ACTN</name>
<dbReference type="GO" id="GO:0008961">
    <property type="term" value="F:phosphatidylglycerol-prolipoprotein diacylglyceryl transferase activity"/>
    <property type="evidence" value="ECO:0007669"/>
    <property type="project" value="UniProtKB-UniRule"/>
</dbReference>
<accession>H5U6R4</accession>
<keyword evidence="10" id="KW-1185">Reference proteome</keyword>
<evidence type="ECO:0000256" key="1">
    <source>
        <dbReference type="ARBA" id="ARBA00007150"/>
    </source>
</evidence>
<evidence type="ECO:0000256" key="6">
    <source>
        <dbReference type="ARBA" id="ARBA00023136"/>
    </source>
</evidence>
<evidence type="ECO:0000256" key="5">
    <source>
        <dbReference type="ARBA" id="ARBA00022989"/>
    </source>
</evidence>
<feature type="transmembrane region" description="Helical" evidence="7">
    <location>
        <begin position="20"/>
        <end position="39"/>
    </location>
</feature>
<dbReference type="RefSeq" id="WP_005208855.1">
    <property type="nucleotide sequence ID" value="NZ_BAFC01000127.1"/>
</dbReference>
<dbReference type="InterPro" id="IPR001640">
    <property type="entry name" value="Lgt"/>
</dbReference>
<evidence type="ECO:0000256" key="7">
    <source>
        <dbReference type="HAMAP-Rule" id="MF_01147"/>
    </source>
</evidence>
<keyword evidence="3 7" id="KW-0808">Transferase</keyword>
<dbReference type="EC" id="2.5.1.145" evidence="7"/>
<evidence type="ECO:0000256" key="8">
    <source>
        <dbReference type="SAM" id="MobiDB-lite"/>
    </source>
</evidence>
<comment type="subcellular location">
    <subcellularLocation>
        <location evidence="7">Cell membrane</location>
        <topology evidence="7">Multi-pass membrane protein</topology>
    </subcellularLocation>
</comment>
<feature type="transmembrane region" description="Helical" evidence="7">
    <location>
        <begin position="252"/>
        <end position="272"/>
    </location>
</feature>
<evidence type="ECO:0000256" key="2">
    <source>
        <dbReference type="ARBA" id="ARBA00022475"/>
    </source>
</evidence>
<keyword evidence="2 7" id="KW-1003">Cell membrane</keyword>
<feature type="transmembrane region" description="Helical" evidence="7">
    <location>
        <begin position="222"/>
        <end position="240"/>
    </location>
</feature>
<evidence type="ECO:0000256" key="4">
    <source>
        <dbReference type="ARBA" id="ARBA00022692"/>
    </source>
</evidence>
<dbReference type="PROSITE" id="PS01311">
    <property type="entry name" value="LGT"/>
    <property type="match status" value="1"/>
</dbReference>
<feature type="compositionally biased region" description="Basic and acidic residues" evidence="8">
    <location>
        <begin position="332"/>
        <end position="348"/>
    </location>
</feature>
<feature type="region of interest" description="Disordered" evidence="8">
    <location>
        <begin position="380"/>
        <end position="744"/>
    </location>
</feature>
<dbReference type="UniPathway" id="UPA00664"/>
<feature type="compositionally biased region" description="Acidic residues" evidence="8">
    <location>
        <begin position="470"/>
        <end position="480"/>
    </location>
</feature>
<feature type="compositionally biased region" description="Basic and acidic residues" evidence="8">
    <location>
        <begin position="733"/>
        <end position="744"/>
    </location>
</feature>
<dbReference type="NCBIfam" id="TIGR00544">
    <property type="entry name" value="lgt"/>
    <property type="match status" value="1"/>
</dbReference>
<feature type="compositionally biased region" description="Acidic residues" evidence="8">
    <location>
        <begin position="646"/>
        <end position="655"/>
    </location>
</feature>
<dbReference type="EMBL" id="BAFC01000127">
    <property type="protein sequence ID" value="GAB41422.1"/>
    <property type="molecule type" value="Genomic_DNA"/>
</dbReference>
<keyword evidence="5 7" id="KW-1133">Transmembrane helix</keyword>
<sequence length="744" mass="77823">MLAYIPSPPQGVWYIGSFPLRAYALCIIVGIIVAVWWGNRRWIARGGRSGEVLDVAIWAVPFGLIGGRVYHVLTDWQIYFGDGGKTPIDAFKIWDGGLGIWGAVLFGGLGAWIGTRRMGIKLPPFADAIAPAILLAQAIGRLGNYFNQELYGRPTDVPWGLEIYERVDSSGQADPGLITGVSNGHVVAVVHPTFLYELLWNLLVVVILVLVDRYFRIGHGRLFALYVVGYCIGRFGVELMRSDPAFTHIAGVRINVFTAALGIVCGAIYFIVAPRGREQGLEVYWPERAAELEELGHTGAYFDDDIDDEDDGEHFFDDDDESDDEESENDETEKNKTETDKVEDGVADRDEESDDSSSKAIPVAAAGVAAGAVAVGGVAAATADDEPSDGVVTEPDADEADVEEVDDADVDEAGADADVEPARADADVEQDGVDSEPVDADGEAEATDVGDDVESAAGETETGSSAAADSDTEPDSDADPDEHTPAGDEAVEDGGDSAATESDVTKSDVTEFDATESGVTAAGGAESGAAEPAGSDAADDPTDEGVPMSSAEDEAVTADEIAEGLSEDIEDKADDEGDTSPSGVDEDEAELADGQEINAGGPDPVLDENEEIVSKIIPGTGESADAKPWNPENDPARPDGVITESELLEESDSESDTTPGDSADIDAEEVAEGIAEDAEAAADDDGAATAEGVDEAEEVLADGQMTNAGGPDAVVDENEEIDAKIIPGTGESADAKPWKPGDSQ</sequence>
<comment type="similarity">
    <text evidence="1 7">Belongs to the Lgt family.</text>
</comment>
<dbReference type="GO" id="GO:0005886">
    <property type="term" value="C:plasma membrane"/>
    <property type="evidence" value="ECO:0007669"/>
    <property type="project" value="UniProtKB-SubCell"/>
</dbReference>
<dbReference type="PANTHER" id="PTHR30589:SF0">
    <property type="entry name" value="PHOSPHATIDYLGLYCEROL--PROLIPOPROTEIN DIACYLGLYCERYL TRANSFERASE"/>
    <property type="match status" value="1"/>
</dbReference>
<feature type="compositionally biased region" description="Acidic residues" evidence="8">
    <location>
        <begin position="663"/>
        <end position="700"/>
    </location>
</feature>
<dbReference type="HAMAP" id="MF_01147">
    <property type="entry name" value="Lgt"/>
    <property type="match status" value="1"/>
</dbReference>
<feature type="compositionally biased region" description="Acidic residues" evidence="8">
    <location>
        <begin position="551"/>
        <end position="593"/>
    </location>
</feature>
<feature type="compositionally biased region" description="Acidic residues" evidence="8">
    <location>
        <begin position="427"/>
        <end position="454"/>
    </location>
</feature>
<dbReference type="PANTHER" id="PTHR30589">
    <property type="entry name" value="PROLIPOPROTEIN DIACYLGLYCERYL TRANSFERASE"/>
    <property type="match status" value="1"/>
</dbReference>
<keyword evidence="4 7" id="KW-0812">Transmembrane</keyword>
<comment type="function">
    <text evidence="7">Catalyzes the transfer of the diacylglyceryl group from phosphatidylglycerol to the sulfhydryl group of the N-terminal cysteine of a prolipoprotein, the first step in the formation of mature lipoproteins.</text>
</comment>
<dbReference type="eggNOG" id="COG0682">
    <property type="taxonomic scope" value="Bacteria"/>
</dbReference>
<proteinExistence type="inferred from homology"/>
<reference evidence="9 10" key="1">
    <citation type="submission" date="2012-02" db="EMBL/GenBank/DDBJ databases">
        <title>Whole genome shotgun sequence of Gordonia sputi NBRC 100414.</title>
        <authorList>
            <person name="Yoshida I."/>
            <person name="Hosoyama A."/>
            <person name="Tsuchikane K."/>
            <person name="Katsumata H."/>
            <person name="Yamazaki S."/>
            <person name="Fujita N."/>
        </authorList>
    </citation>
    <scope>NUCLEOTIDE SEQUENCE [LARGE SCALE GENOMIC DNA]</scope>
    <source>
        <strain evidence="9 10">NBRC 100414</strain>
    </source>
</reference>
<dbReference type="AlphaFoldDB" id="H5U6R4"/>
<comment type="pathway">
    <text evidence="7">Protein modification; lipoprotein biosynthesis (diacylglyceryl transfer).</text>
</comment>
<feature type="region of interest" description="Disordered" evidence="8">
    <location>
        <begin position="301"/>
        <end position="360"/>
    </location>
</feature>
<evidence type="ECO:0000313" key="10">
    <source>
        <dbReference type="Proteomes" id="UP000005845"/>
    </source>
</evidence>
<feature type="transmembrane region" description="Helical" evidence="7">
    <location>
        <begin position="198"/>
        <end position="215"/>
    </location>
</feature>
<feature type="compositionally biased region" description="Acidic residues" evidence="8">
    <location>
        <begin position="302"/>
        <end position="331"/>
    </location>
</feature>
<feature type="binding site" evidence="7">
    <location>
        <position position="141"/>
    </location>
    <ligand>
        <name>a 1,2-diacyl-sn-glycero-3-phospho-(1'-sn-glycerol)</name>
        <dbReference type="ChEBI" id="CHEBI:64716"/>
    </ligand>
</feature>
<protein>
    <recommendedName>
        <fullName evidence="7">Phosphatidylglycerol--prolipoprotein diacylglyceryl transferase</fullName>
        <ecNumber evidence="7">2.5.1.145</ecNumber>
    </recommendedName>
</protein>
<evidence type="ECO:0000256" key="3">
    <source>
        <dbReference type="ARBA" id="ARBA00022679"/>
    </source>
</evidence>